<dbReference type="EMBL" id="CABFNO020001523">
    <property type="protein sequence ID" value="CAG9993911.1"/>
    <property type="molecule type" value="Genomic_DNA"/>
</dbReference>
<name>A0A9N9UPR8_9HYPO</name>
<dbReference type="Pfam" id="PF06441">
    <property type="entry name" value="EHN"/>
    <property type="match status" value="1"/>
</dbReference>
<reference evidence="6" key="1">
    <citation type="submission" date="2019-06" db="EMBL/GenBank/DDBJ databases">
        <authorList>
            <person name="Broberg M."/>
        </authorList>
    </citation>
    <scope>NUCLEOTIDE SEQUENCE [LARGE SCALE GENOMIC DNA]</scope>
</reference>
<evidence type="ECO:0000259" key="4">
    <source>
        <dbReference type="Pfam" id="PF06441"/>
    </source>
</evidence>
<dbReference type="InterPro" id="IPR029058">
    <property type="entry name" value="AB_hydrolase_fold"/>
</dbReference>
<comment type="similarity">
    <text evidence="1">Belongs to the peptidase S33 family.</text>
</comment>
<evidence type="ECO:0000313" key="5">
    <source>
        <dbReference type="EMBL" id="CAG9993911.1"/>
    </source>
</evidence>
<evidence type="ECO:0000256" key="2">
    <source>
        <dbReference type="ARBA" id="ARBA00022801"/>
    </source>
</evidence>
<organism evidence="5 6">
    <name type="scientific">Clonostachys byssicola</name>
    <dbReference type="NCBI Taxonomy" id="160290"/>
    <lineage>
        <taxon>Eukaryota</taxon>
        <taxon>Fungi</taxon>
        <taxon>Dikarya</taxon>
        <taxon>Ascomycota</taxon>
        <taxon>Pezizomycotina</taxon>
        <taxon>Sordariomycetes</taxon>
        <taxon>Hypocreomycetidae</taxon>
        <taxon>Hypocreales</taxon>
        <taxon>Bionectriaceae</taxon>
        <taxon>Clonostachys</taxon>
    </lineage>
</organism>
<dbReference type="SUPFAM" id="SSF53474">
    <property type="entry name" value="alpha/beta-Hydrolases"/>
    <property type="match status" value="1"/>
</dbReference>
<dbReference type="GO" id="GO:0004301">
    <property type="term" value="F:epoxide hydrolase activity"/>
    <property type="evidence" value="ECO:0007669"/>
    <property type="project" value="TreeGrafter"/>
</dbReference>
<dbReference type="AlphaFoldDB" id="A0A9N9UPR8"/>
<proteinExistence type="inferred from homology"/>
<dbReference type="InterPro" id="IPR016292">
    <property type="entry name" value="Epoxide_hydrolase"/>
</dbReference>
<keyword evidence="6" id="KW-1185">Reference proteome</keyword>
<dbReference type="GO" id="GO:0097176">
    <property type="term" value="P:epoxide metabolic process"/>
    <property type="evidence" value="ECO:0007669"/>
    <property type="project" value="TreeGrafter"/>
</dbReference>
<feature type="active site" description="Proton acceptor" evidence="3">
    <location>
        <position position="363"/>
    </location>
</feature>
<dbReference type="PANTHER" id="PTHR21661:SF79">
    <property type="entry name" value="EPOXIDE HYDROLASE"/>
    <property type="match status" value="1"/>
</dbReference>
<reference evidence="5 6" key="2">
    <citation type="submission" date="2021-10" db="EMBL/GenBank/DDBJ databases">
        <authorList>
            <person name="Piombo E."/>
        </authorList>
    </citation>
    <scope>NUCLEOTIDE SEQUENCE [LARGE SCALE GENOMIC DNA]</scope>
</reference>
<dbReference type="InterPro" id="IPR010497">
    <property type="entry name" value="Epoxide_hydro_N"/>
</dbReference>
<dbReference type="Proteomes" id="UP000754883">
    <property type="component" value="Unassembled WGS sequence"/>
</dbReference>
<dbReference type="Gene3D" id="3.40.50.1820">
    <property type="entry name" value="alpha/beta hydrolase"/>
    <property type="match status" value="1"/>
</dbReference>
<dbReference type="InterPro" id="IPR000639">
    <property type="entry name" value="Epox_hydrolase-like"/>
</dbReference>
<sequence>MPATIEPFKVDVPQDEVDRLIRKLKDTRIPKKEIVPGAGSDYGPSIEWFHRLYNKWINDFDWSKIQAHLNRHPHFLAQLDDEGRKLQIHFTHVRSPRPDAIPLILVHGWPGSFYEFDRVVDGLANPPEGVQAFHVVVPSLPGFCWSADPPRRGWTLQDDGRVFNTLMKELGYTAYGVQAGDWGSFVAREMGARFPECKAVHLNFCPVELGGDVSDLSDRELKVKARYDDWLDNHLGYAVCMRTRPQTIGVALTDNPVGILSWVGEKFEEAAAPARLTDPSWDEAILTTSALYYFTDCIMTSTLPYYENVKHAEFGAFFQREENYITKPTGYTSFLYDTRPGSFRAVKGTCNLVFYNECDDGGHFAALERPDVITEDCRKFFAMHFKA</sequence>
<evidence type="ECO:0000256" key="3">
    <source>
        <dbReference type="PIRSR" id="PIRSR001112-1"/>
    </source>
</evidence>
<dbReference type="PRINTS" id="PR00412">
    <property type="entry name" value="EPOXHYDRLASE"/>
</dbReference>
<evidence type="ECO:0000313" key="6">
    <source>
        <dbReference type="Proteomes" id="UP000754883"/>
    </source>
</evidence>
<dbReference type="PANTHER" id="PTHR21661">
    <property type="entry name" value="EPOXIDE HYDROLASE 1-RELATED"/>
    <property type="match status" value="1"/>
</dbReference>
<gene>
    <name evidence="5" type="ORF">CBYS24578_00004486</name>
</gene>
<protein>
    <recommendedName>
        <fullName evidence="4">Epoxide hydrolase N-terminal domain-containing protein</fullName>
    </recommendedName>
</protein>
<accession>A0A9N9UPR8</accession>
<dbReference type="PIRSF" id="PIRSF001112">
    <property type="entry name" value="Epoxide_hydrolase"/>
    <property type="match status" value="1"/>
</dbReference>
<feature type="active site" description="Proton donor" evidence="3">
    <location>
        <position position="305"/>
    </location>
</feature>
<evidence type="ECO:0000256" key="1">
    <source>
        <dbReference type="ARBA" id="ARBA00010088"/>
    </source>
</evidence>
<comment type="caution">
    <text evidence="5">The sequence shown here is derived from an EMBL/GenBank/DDBJ whole genome shotgun (WGS) entry which is preliminary data.</text>
</comment>
<feature type="active site" description="Nucleophile" evidence="3">
    <location>
        <position position="181"/>
    </location>
</feature>
<dbReference type="OrthoDB" id="7130006at2759"/>
<feature type="domain" description="Epoxide hydrolase N-terminal" evidence="4">
    <location>
        <begin position="5"/>
        <end position="116"/>
    </location>
</feature>
<keyword evidence="2" id="KW-0378">Hydrolase</keyword>